<proteinExistence type="predicted"/>
<name>A0A3A8NRW8_9BACT</name>
<protein>
    <submittedName>
        <fullName evidence="2">Uncharacterized protein</fullName>
    </submittedName>
</protein>
<feature type="region of interest" description="Disordered" evidence="1">
    <location>
        <begin position="135"/>
        <end position="181"/>
    </location>
</feature>
<organism evidence="2 3">
    <name type="scientific">Corallococcus sicarius</name>
    <dbReference type="NCBI Taxonomy" id="2316726"/>
    <lineage>
        <taxon>Bacteria</taxon>
        <taxon>Pseudomonadati</taxon>
        <taxon>Myxococcota</taxon>
        <taxon>Myxococcia</taxon>
        <taxon>Myxococcales</taxon>
        <taxon>Cystobacterineae</taxon>
        <taxon>Myxococcaceae</taxon>
        <taxon>Corallococcus</taxon>
    </lineage>
</organism>
<feature type="compositionally biased region" description="Pro residues" evidence="1">
    <location>
        <begin position="157"/>
        <end position="172"/>
    </location>
</feature>
<accession>A0A3A8NRW8</accession>
<dbReference type="OrthoDB" id="5525459at2"/>
<gene>
    <name evidence="2" type="ORF">D7X12_03675</name>
</gene>
<evidence type="ECO:0000256" key="1">
    <source>
        <dbReference type="SAM" id="MobiDB-lite"/>
    </source>
</evidence>
<evidence type="ECO:0000313" key="2">
    <source>
        <dbReference type="EMBL" id="RKH47137.1"/>
    </source>
</evidence>
<dbReference type="RefSeq" id="WP_120623874.1">
    <property type="nucleotide sequence ID" value="NZ_RAWG01000014.1"/>
</dbReference>
<comment type="caution">
    <text evidence="2">The sequence shown here is derived from an EMBL/GenBank/DDBJ whole genome shotgun (WGS) entry which is preliminary data.</text>
</comment>
<dbReference type="EMBL" id="RAWG01000014">
    <property type="protein sequence ID" value="RKH47137.1"/>
    <property type="molecule type" value="Genomic_DNA"/>
</dbReference>
<evidence type="ECO:0000313" key="3">
    <source>
        <dbReference type="Proteomes" id="UP000273405"/>
    </source>
</evidence>
<dbReference type="AlphaFoldDB" id="A0A3A8NRW8"/>
<keyword evidence="3" id="KW-1185">Reference proteome</keyword>
<dbReference type="Proteomes" id="UP000273405">
    <property type="component" value="Unassembled WGS sequence"/>
</dbReference>
<reference evidence="3" key="1">
    <citation type="submission" date="2018-09" db="EMBL/GenBank/DDBJ databases">
        <authorList>
            <person name="Livingstone P.G."/>
            <person name="Whitworth D.E."/>
        </authorList>
    </citation>
    <scope>NUCLEOTIDE SEQUENCE [LARGE SCALE GENOMIC DNA]</scope>
    <source>
        <strain evidence="3">CA040B</strain>
    </source>
</reference>
<sequence length="181" mass="18423">MRKAHVVAASMAALLLGQTGCYRTSIVTNLRPEEGRPHTDRQWFTAAGLLPVSKAPGTECTNGIAWAQSRVLPTDFFIEAGLVIAGSLIGAAACSGSGTTDEERGNCAAVGALIPPLLIGSRTVTYACAASDQSGVLLPGTGSRQELPARVPDEDSAPPPGSPTPPPLPPSGSVPETNPGL</sequence>